<sequence>RRLLSSDFKQAIVILATHRVHGVLPPHVNSLTHLDRNSLTEHHFHHGFDYREILGFLLLCHGIQISLCQLKRILNATGLYRRRAYSSPINVITAVERELGGNTNLADTFAKLAQIIMDEKNVQMPSSPQSALDLYSELLASIGDI</sequence>
<reference evidence="1 2" key="1">
    <citation type="submission" date="2022-05" db="EMBL/GenBank/DDBJ databases">
        <authorList>
            <consortium name="Genoscope - CEA"/>
            <person name="William W."/>
        </authorList>
    </citation>
    <scope>NUCLEOTIDE SEQUENCE [LARGE SCALE GENOMIC DNA]</scope>
</reference>
<comment type="caution">
    <text evidence="1">The sequence shown here is derived from an EMBL/GenBank/DDBJ whole genome shotgun (WGS) entry which is preliminary data.</text>
</comment>
<dbReference type="EMBL" id="CALNXI010000732">
    <property type="protein sequence ID" value="CAH3041644.1"/>
    <property type="molecule type" value="Genomic_DNA"/>
</dbReference>
<proteinExistence type="predicted"/>
<protein>
    <submittedName>
        <fullName evidence="1">Uncharacterized protein</fullName>
    </submittedName>
</protein>
<gene>
    <name evidence="1" type="ORF">PEVE_00040341</name>
</gene>
<evidence type="ECO:0000313" key="1">
    <source>
        <dbReference type="EMBL" id="CAH3041644.1"/>
    </source>
</evidence>
<accession>A0ABN8N3J5</accession>
<organism evidence="1 2">
    <name type="scientific">Porites evermanni</name>
    <dbReference type="NCBI Taxonomy" id="104178"/>
    <lineage>
        <taxon>Eukaryota</taxon>
        <taxon>Metazoa</taxon>
        <taxon>Cnidaria</taxon>
        <taxon>Anthozoa</taxon>
        <taxon>Hexacorallia</taxon>
        <taxon>Scleractinia</taxon>
        <taxon>Fungiina</taxon>
        <taxon>Poritidae</taxon>
        <taxon>Porites</taxon>
    </lineage>
</organism>
<evidence type="ECO:0000313" key="2">
    <source>
        <dbReference type="Proteomes" id="UP001159427"/>
    </source>
</evidence>
<dbReference type="Proteomes" id="UP001159427">
    <property type="component" value="Unassembled WGS sequence"/>
</dbReference>
<keyword evidence="2" id="KW-1185">Reference proteome</keyword>
<name>A0ABN8N3J5_9CNID</name>
<feature type="non-terminal residue" evidence="1">
    <location>
        <position position="1"/>
    </location>
</feature>